<organism evidence="1 2">
    <name type="scientific">Hyphomicrobium facile</name>
    <dbReference type="NCBI Taxonomy" id="51670"/>
    <lineage>
        <taxon>Bacteria</taxon>
        <taxon>Pseudomonadati</taxon>
        <taxon>Pseudomonadota</taxon>
        <taxon>Alphaproteobacteria</taxon>
        <taxon>Hyphomicrobiales</taxon>
        <taxon>Hyphomicrobiaceae</taxon>
        <taxon>Hyphomicrobium</taxon>
    </lineage>
</organism>
<sequence>MKTWVVLFLLLLAAGIAWGVARDIFSRPRGTVVGTVTAVDFGNALPKWYPPTPPHYTARLPDGSLITVSAKIPLNIPVGGAITITELMTPWGQVWYRQRD</sequence>
<evidence type="ECO:0000313" key="2">
    <source>
        <dbReference type="Proteomes" id="UP000199423"/>
    </source>
</evidence>
<dbReference type="AlphaFoldDB" id="A0A1I7MTT3"/>
<name>A0A1I7MTT3_9HYPH</name>
<evidence type="ECO:0000313" key="1">
    <source>
        <dbReference type="EMBL" id="SFV25756.1"/>
    </source>
</evidence>
<dbReference type="EMBL" id="FPCH01000001">
    <property type="protein sequence ID" value="SFV25756.1"/>
    <property type="molecule type" value="Genomic_DNA"/>
</dbReference>
<protein>
    <submittedName>
        <fullName evidence="1">Uncharacterized protein</fullName>
    </submittedName>
</protein>
<keyword evidence="2" id="KW-1185">Reference proteome</keyword>
<dbReference type="OrthoDB" id="7933058at2"/>
<proteinExistence type="predicted"/>
<gene>
    <name evidence="1" type="ORF">SAMN04488557_0096</name>
</gene>
<dbReference type="Proteomes" id="UP000199423">
    <property type="component" value="Unassembled WGS sequence"/>
</dbReference>
<accession>A0A1I7MTT3</accession>
<dbReference type="RefSeq" id="WP_092862684.1">
    <property type="nucleotide sequence ID" value="NZ_FPCH01000001.1"/>
</dbReference>
<reference evidence="2" key="1">
    <citation type="submission" date="2016-10" db="EMBL/GenBank/DDBJ databases">
        <authorList>
            <person name="Varghese N."/>
            <person name="Submissions S."/>
        </authorList>
    </citation>
    <scope>NUCLEOTIDE SEQUENCE [LARGE SCALE GENOMIC DNA]</scope>
    <source>
        <strain evidence="2">DSM 1565</strain>
    </source>
</reference>
<dbReference type="STRING" id="51670.SAMN04488557_0096"/>